<dbReference type="InterPro" id="IPR001245">
    <property type="entry name" value="Ser-Thr/Tyr_kinase_cat_dom"/>
</dbReference>
<evidence type="ECO:0000256" key="1">
    <source>
        <dbReference type="ARBA" id="ARBA00022741"/>
    </source>
</evidence>
<dbReference type="InterPro" id="IPR011009">
    <property type="entry name" value="Kinase-like_dom_sf"/>
</dbReference>
<dbReference type="Proteomes" id="UP000237347">
    <property type="component" value="Unassembled WGS sequence"/>
</dbReference>
<dbReference type="InterPro" id="IPR000719">
    <property type="entry name" value="Prot_kinase_dom"/>
</dbReference>
<reference evidence="4 5" key="1">
    <citation type="journal article" date="2018" name="Sci. Data">
        <title>The draft genome sequence of cork oak.</title>
        <authorList>
            <person name="Ramos A.M."/>
            <person name="Usie A."/>
            <person name="Barbosa P."/>
            <person name="Barros P.M."/>
            <person name="Capote T."/>
            <person name="Chaves I."/>
            <person name="Simoes F."/>
            <person name="Abreu I."/>
            <person name="Carrasquinho I."/>
            <person name="Faro C."/>
            <person name="Guimaraes J.B."/>
            <person name="Mendonca D."/>
            <person name="Nobrega F."/>
            <person name="Rodrigues L."/>
            <person name="Saibo N.J.M."/>
            <person name="Varela M.C."/>
            <person name="Egas C."/>
            <person name="Matos J."/>
            <person name="Miguel C.M."/>
            <person name="Oliveira M.M."/>
            <person name="Ricardo C.P."/>
            <person name="Goncalves S."/>
        </authorList>
    </citation>
    <scope>NUCLEOTIDE SEQUENCE [LARGE SCALE GENOMIC DNA]</scope>
    <source>
        <strain evidence="5">cv. HL8</strain>
    </source>
</reference>
<dbReference type="GO" id="GO:0004674">
    <property type="term" value="F:protein serine/threonine kinase activity"/>
    <property type="evidence" value="ECO:0007669"/>
    <property type="project" value="TreeGrafter"/>
</dbReference>
<dbReference type="GO" id="GO:0005886">
    <property type="term" value="C:plasma membrane"/>
    <property type="evidence" value="ECO:0007669"/>
    <property type="project" value="TreeGrafter"/>
</dbReference>
<keyword evidence="1" id="KW-0547">Nucleotide-binding</keyword>
<evidence type="ECO:0000313" key="4">
    <source>
        <dbReference type="EMBL" id="KAK7847055.1"/>
    </source>
</evidence>
<sequence>HPQKFACKNNSDCHDSDNGPGYWCNCSKGFEGNPYLPNGCQGINECKLNTNLCDKNSTCININSVPVGHDLKMMAKTLMDWAANRYQSLRPLNITFGHFLNMGLRKRMHIKLKQKFFEQNGGFRLRNNFLGTKMIYNHTTKVSHFRSSRLVSQDQTQLTTLVQGTLRYLDPEYFQSSQLTKKSDVYSFGVLFAELLTGGNALSFGRPKEDRNLAMHFILAMKDNRLFEILDQQVVKEGNAE</sequence>
<feature type="domain" description="Protein kinase" evidence="3">
    <location>
        <begin position="1"/>
        <end position="241"/>
    </location>
</feature>
<comment type="caution">
    <text evidence="4">The sequence shown here is derived from an EMBL/GenBank/DDBJ whole genome shotgun (WGS) entry which is preliminary data.</text>
</comment>
<protein>
    <submittedName>
        <fullName evidence="4">Wall-associated receptor kinase-like 9</fullName>
    </submittedName>
</protein>
<dbReference type="InterPro" id="IPR045274">
    <property type="entry name" value="WAK-like"/>
</dbReference>
<evidence type="ECO:0000313" key="5">
    <source>
        <dbReference type="Proteomes" id="UP000237347"/>
    </source>
</evidence>
<dbReference type="GO" id="GO:0005524">
    <property type="term" value="F:ATP binding"/>
    <property type="evidence" value="ECO:0007669"/>
    <property type="project" value="UniProtKB-KW"/>
</dbReference>
<dbReference type="Gene3D" id="2.10.25.10">
    <property type="entry name" value="Laminin"/>
    <property type="match status" value="1"/>
</dbReference>
<evidence type="ECO:0000256" key="2">
    <source>
        <dbReference type="ARBA" id="ARBA00022840"/>
    </source>
</evidence>
<feature type="non-terminal residue" evidence="4">
    <location>
        <position position="1"/>
    </location>
</feature>
<keyword evidence="2" id="KW-0067">ATP-binding</keyword>
<dbReference type="GO" id="GO:0007166">
    <property type="term" value="P:cell surface receptor signaling pathway"/>
    <property type="evidence" value="ECO:0007669"/>
    <property type="project" value="InterPro"/>
</dbReference>
<organism evidence="4 5">
    <name type="scientific">Quercus suber</name>
    <name type="common">Cork oak</name>
    <dbReference type="NCBI Taxonomy" id="58331"/>
    <lineage>
        <taxon>Eukaryota</taxon>
        <taxon>Viridiplantae</taxon>
        <taxon>Streptophyta</taxon>
        <taxon>Embryophyta</taxon>
        <taxon>Tracheophyta</taxon>
        <taxon>Spermatophyta</taxon>
        <taxon>Magnoliopsida</taxon>
        <taxon>eudicotyledons</taxon>
        <taxon>Gunneridae</taxon>
        <taxon>Pentapetalae</taxon>
        <taxon>rosids</taxon>
        <taxon>fabids</taxon>
        <taxon>Fagales</taxon>
        <taxon>Fagaceae</taxon>
        <taxon>Quercus</taxon>
    </lineage>
</organism>
<dbReference type="SUPFAM" id="SSF56112">
    <property type="entry name" value="Protein kinase-like (PK-like)"/>
    <property type="match status" value="1"/>
</dbReference>
<dbReference type="Pfam" id="PF07714">
    <property type="entry name" value="PK_Tyr_Ser-Thr"/>
    <property type="match status" value="1"/>
</dbReference>
<dbReference type="PROSITE" id="PS50011">
    <property type="entry name" value="PROTEIN_KINASE_DOM"/>
    <property type="match status" value="1"/>
</dbReference>
<proteinExistence type="predicted"/>
<dbReference type="EMBL" id="PKMF04000147">
    <property type="protein sequence ID" value="KAK7847055.1"/>
    <property type="molecule type" value="Genomic_DNA"/>
</dbReference>
<keyword evidence="5" id="KW-1185">Reference proteome</keyword>
<name>A0AAW0L5U1_QUESU</name>
<dbReference type="AlphaFoldDB" id="A0AAW0L5U1"/>
<dbReference type="PANTHER" id="PTHR27005">
    <property type="entry name" value="WALL-ASSOCIATED RECEPTOR KINASE-LIKE 21"/>
    <property type="match status" value="1"/>
</dbReference>
<dbReference type="Gene3D" id="1.10.510.10">
    <property type="entry name" value="Transferase(Phosphotransferase) domain 1"/>
    <property type="match status" value="1"/>
</dbReference>
<accession>A0AAW0L5U1</accession>
<evidence type="ECO:0000259" key="3">
    <source>
        <dbReference type="PROSITE" id="PS50011"/>
    </source>
</evidence>
<gene>
    <name evidence="4" type="primary">WAKL9_5</name>
    <name evidence="4" type="ORF">CFP56_007210</name>
</gene>
<dbReference type="PANTHER" id="PTHR27005:SF283">
    <property type="entry name" value="OS02G0633066 PROTEIN"/>
    <property type="match status" value="1"/>
</dbReference>